<evidence type="ECO:0000313" key="4">
    <source>
        <dbReference type="Proteomes" id="UP000017131"/>
    </source>
</evidence>
<keyword evidence="2" id="KW-0812">Transmembrane</keyword>
<evidence type="ECO:0008006" key="5">
    <source>
        <dbReference type="Google" id="ProtNLM"/>
    </source>
</evidence>
<dbReference type="GeneID" id="77332204"/>
<feature type="coiled-coil region" evidence="1">
    <location>
        <begin position="28"/>
        <end position="70"/>
    </location>
</feature>
<dbReference type="EMBL" id="AXDY01000011">
    <property type="protein sequence ID" value="ERS92667.1"/>
    <property type="molecule type" value="Genomic_DNA"/>
</dbReference>
<keyword evidence="2" id="KW-0472">Membrane</keyword>
<gene>
    <name evidence="3" type="ORF">SSIM_10940</name>
</gene>
<dbReference type="RefSeq" id="WP_023016028.1">
    <property type="nucleotide sequence ID" value="NZ_AXDY01000011.1"/>
</dbReference>
<dbReference type="Pfam" id="PF11166">
    <property type="entry name" value="DUF2951"/>
    <property type="match status" value="1"/>
</dbReference>
<reference evidence="3 4" key="1">
    <citation type="journal article" date="2013" name="Genome Announc.">
        <title>Draft Genome Sequence of Staphylococcus simulans UMC-CNS-990, Isolated from a Case of Chronic Bovine Mastitis.</title>
        <authorList>
            <person name="Calcutt M.J."/>
            <person name="Foecking M.F."/>
            <person name="Hsieh H.Y."/>
            <person name="Perry J."/>
            <person name="Stewart G.C."/>
            <person name="Middleton J.R."/>
        </authorList>
    </citation>
    <scope>NUCLEOTIDE SEQUENCE [LARGE SCALE GENOMIC DNA]</scope>
    <source>
        <strain evidence="3 4">UMC-CNS-990</strain>
    </source>
</reference>
<proteinExistence type="predicted"/>
<organism evidence="3 4">
    <name type="scientific">Staphylococcus simulans UMC-CNS-990</name>
    <dbReference type="NCBI Taxonomy" id="1405498"/>
    <lineage>
        <taxon>Bacteria</taxon>
        <taxon>Bacillati</taxon>
        <taxon>Bacillota</taxon>
        <taxon>Bacilli</taxon>
        <taxon>Bacillales</taxon>
        <taxon>Staphylococcaceae</taxon>
        <taxon>Staphylococcus</taxon>
    </lineage>
</organism>
<keyword evidence="2" id="KW-1133">Transmembrane helix</keyword>
<name>A0ABP2YTB3_STASI</name>
<keyword evidence="4" id="KW-1185">Reference proteome</keyword>
<dbReference type="Proteomes" id="UP000017131">
    <property type="component" value="Unassembled WGS sequence"/>
</dbReference>
<feature type="transmembrane region" description="Helical" evidence="2">
    <location>
        <begin position="76"/>
        <end position="97"/>
    </location>
</feature>
<sequence>MFGFLKWREHEWKIMRLEENDKDMFEKLENIETSLRNQEKVYDKLDRTFEELKRDRLKEEENKKENAKNIKDLKMWMLGVIGTILSTSILALLRMLFGI</sequence>
<dbReference type="InterPro" id="IPR021337">
    <property type="entry name" value="DUF2951"/>
</dbReference>
<comment type="caution">
    <text evidence="3">The sequence shown here is derived from an EMBL/GenBank/DDBJ whole genome shotgun (WGS) entry which is preliminary data.</text>
</comment>
<evidence type="ECO:0000256" key="2">
    <source>
        <dbReference type="SAM" id="Phobius"/>
    </source>
</evidence>
<protein>
    <recommendedName>
        <fullName evidence="5">DUF2951 domain-containing protein</fullName>
    </recommendedName>
</protein>
<evidence type="ECO:0000313" key="3">
    <source>
        <dbReference type="EMBL" id="ERS92667.1"/>
    </source>
</evidence>
<accession>A0ABP2YTB3</accession>
<keyword evidence="1" id="KW-0175">Coiled coil</keyword>
<evidence type="ECO:0000256" key="1">
    <source>
        <dbReference type="SAM" id="Coils"/>
    </source>
</evidence>